<dbReference type="Proteomes" id="UP001367508">
    <property type="component" value="Unassembled WGS sequence"/>
</dbReference>
<evidence type="ECO:0000313" key="1">
    <source>
        <dbReference type="EMBL" id="KAK7306473.1"/>
    </source>
</evidence>
<gene>
    <name evidence="1" type="ORF">VNO77_44416</name>
</gene>
<protein>
    <submittedName>
        <fullName evidence="1">Uncharacterized protein</fullName>
    </submittedName>
</protein>
<reference evidence="1 2" key="1">
    <citation type="submission" date="2024-01" db="EMBL/GenBank/DDBJ databases">
        <title>The genomes of 5 underutilized Papilionoideae crops provide insights into root nodulation and disease resistanc.</title>
        <authorList>
            <person name="Jiang F."/>
        </authorList>
    </citation>
    <scope>NUCLEOTIDE SEQUENCE [LARGE SCALE GENOMIC DNA]</scope>
    <source>
        <strain evidence="1">LVBAO_FW01</strain>
        <tissue evidence="1">Leaves</tissue>
    </source>
</reference>
<comment type="caution">
    <text evidence="1">The sequence shown here is derived from an EMBL/GenBank/DDBJ whole genome shotgun (WGS) entry which is preliminary data.</text>
</comment>
<sequence>MKTVCDRTRIRAPMACYHNRVPQDSFTIAKFKIWLELSWRSLSSPRINHPIGLGCQSSFFFLLFSVNPLMGSPDMGVEFLNQEPLSTPTTVKSWWCSPNVLTTQSAVGVPVSSLMICASLNLRHGGCPVRFTLAP</sequence>
<evidence type="ECO:0000313" key="2">
    <source>
        <dbReference type="Proteomes" id="UP001367508"/>
    </source>
</evidence>
<dbReference type="AlphaFoldDB" id="A0AAN9JX07"/>
<organism evidence="1 2">
    <name type="scientific">Canavalia gladiata</name>
    <name type="common">Sword bean</name>
    <name type="synonym">Dolichos gladiatus</name>
    <dbReference type="NCBI Taxonomy" id="3824"/>
    <lineage>
        <taxon>Eukaryota</taxon>
        <taxon>Viridiplantae</taxon>
        <taxon>Streptophyta</taxon>
        <taxon>Embryophyta</taxon>
        <taxon>Tracheophyta</taxon>
        <taxon>Spermatophyta</taxon>
        <taxon>Magnoliopsida</taxon>
        <taxon>eudicotyledons</taxon>
        <taxon>Gunneridae</taxon>
        <taxon>Pentapetalae</taxon>
        <taxon>rosids</taxon>
        <taxon>fabids</taxon>
        <taxon>Fabales</taxon>
        <taxon>Fabaceae</taxon>
        <taxon>Papilionoideae</taxon>
        <taxon>50 kb inversion clade</taxon>
        <taxon>NPAAA clade</taxon>
        <taxon>indigoferoid/millettioid clade</taxon>
        <taxon>Phaseoleae</taxon>
        <taxon>Canavalia</taxon>
    </lineage>
</organism>
<proteinExistence type="predicted"/>
<accession>A0AAN9JX07</accession>
<dbReference type="EMBL" id="JAYMYQ010000011">
    <property type="protein sequence ID" value="KAK7306473.1"/>
    <property type="molecule type" value="Genomic_DNA"/>
</dbReference>
<name>A0AAN9JX07_CANGL</name>
<keyword evidence="2" id="KW-1185">Reference proteome</keyword>